<organism evidence="1 2">
    <name type="scientific">Eufriesea mexicana</name>
    <dbReference type="NCBI Taxonomy" id="516756"/>
    <lineage>
        <taxon>Eukaryota</taxon>
        <taxon>Metazoa</taxon>
        <taxon>Ecdysozoa</taxon>
        <taxon>Arthropoda</taxon>
        <taxon>Hexapoda</taxon>
        <taxon>Insecta</taxon>
        <taxon>Pterygota</taxon>
        <taxon>Neoptera</taxon>
        <taxon>Endopterygota</taxon>
        <taxon>Hymenoptera</taxon>
        <taxon>Apocrita</taxon>
        <taxon>Aculeata</taxon>
        <taxon>Apoidea</taxon>
        <taxon>Anthophila</taxon>
        <taxon>Apidae</taxon>
        <taxon>Eufriesea</taxon>
    </lineage>
</organism>
<evidence type="ECO:0000313" key="1">
    <source>
        <dbReference type="EMBL" id="OAD61960.1"/>
    </source>
</evidence>
<name>A0A310SH82_9HYME</name>
<evidence type="ECO:0000313" key="2">
    <source>
        <dbReference type="Proteomes" id="UP000250275"/>
    </source>
</evidence>
<proteinExistence type="predicted"/>
<dbReference type="Proteomes" id="UP000250275">
    <property type="component" value="Unassembled WGS sequence"/>
</dbReference>
<accession>A0A310SH82</accession>
<reference evidence="1 2" key="1">
    <citation type="submission" date="2015-07" db="EMBL/GenBank/DDBJ databases">
        <title>The genome of Eufriesea mexicana.</title>
        <authorList>
            <person name="Pan H."/>
            <person name="Kapheim K."/>
        </authorList>
    </citation>
    <scope>NUCLEOTIDE SEQUENCE [LARGE SCALE GENOMIC DNA]</scope>
    <source>
        <strain evidence="1">0111107269</strain>
        <tissue evidence="1">Whole body</tissue>
    </source>
</reference>
<dbReference type="AlphaFoldDB" id="A0A310SH82"/>
<sequence>MARVKLPKGRATGWRLPRVERNTRGNIVVKQKQWAAEGTKLWSVGVANRVATFIDSHSDERKIADRASVRTQTIVYEARSDAVTLSDRLVVRQVDCNGGARSDDLRGHFRKKLNVSVLPPALNAYAQKTEVYYSALQTTYRLSTISCEFIDNFTAILLVVVKEKVWADREKKPRSTGETSPGRELSLVFSCLGLGILKPESRCQGTKAIGTQCEVLKQMFQNGHLSRGRFSVNRARPALTSFCDDGCLNNLGPYAYRLKGDLLILTKVHPRGDQVIRSIHKSRDADNKDIKQSPLILGHAVLGPQHT</sequence>
<dbReference type="EMBL" id="KQ760085">
    <property type="protein sequence ID" value="OAD61960.1"/>
    <property type="molecule type" value="Genomic_DNA"/>
</dbReference>
<gene>
    <name evidence="1" type="ORF">WN48_00014</name>
</gene>
<keyword evidence="2" id="KW-1185">Reference proteome</keyword>
<protein>
    <submittedName>
        <fullName evidence="1">Uncharacterized protein</fullName>
    </submittedName>
</protein>